<sequence length="160" mass="17089">MDGVGRLLGHLARAAHPAHPLRHGACQRLDVAAEWCIQVQVVAGVVAHDVHHRRVGAARIVHVGQCIGQAGTCVQQGARGLFGHARIAVCSAGDHALEQSQHAAHLRLAVQRRDEVHLRRTGVGKAHVHVVGQQRVHQHVGAVLGWGIGCRVVHCSRPAP</sequence>
<reference evidence="1" key="1">
    <citation type="submission" date="2019-08" db="EMBL/GenBank/DDBJ databases">
        <authorList>
            <person name="Kucharzyk K."/>
            <person name="Murdoch R.W."/>
            <person name="Higgins S."/>
            <person name="Loffler F."/>
        </authorList>
    </citation>
    <scope>NUCLEOTIDE SEQUENCE</scope>
</reference>
<gene>
    <name evidence="1" type="ORF">SDC9_106157</name>
</gene>
<evidence type="ECO:0000313" key="1">
    <source>
        <dbReference type="EMBL" id="MPM59317.1"/>
    </source>
</evidence>
<organism evidence="1">
    <name type="scientific">bioreactor metagenome</name>
    <dbReference type="NCBI Taxonomy" id="1076179"/>
    <lineage>
        <taxon>unclassified sequences</taxon>
        <taxon>metagenomes</taxon>
        <taxon>ecological metagenomes</taxon>
    </lineage>
</organism>
<dbReference type="AlphaFoldDB" id="A0A645B1N9"/>
<accession>A0A645B1N9</accession>
<comment type="caution">
    <text evidence="1">The sequence shown here is derived from an EMBL/GenBank/DDBJ whole genome shotgun (WGS) entry which is preliminary data.</text>
</comment>
<name>A0A645B1N9_9ZZZZ</name>
<protein>
    <submittedName>
        <fullName evidence="1">Uncharacterized protein</fullName>
    </submittedName>
</protein>
<dbReference type="EMBL" id="VSSQ01017230">
    <property type="protein sequence ID" value="MPM59317.1"/>
    <property type="molecule type" value="Genomic_DNA"/>
</dbReference>
<proteinExistence type="predicted"/>